<evidence type="ECO:0000313" key="2">
    <source>
        <dbReference type="Proteomes" id="UP000325577"/>
    </source>
</evidence>
<dbReference type="EMBL" id="CM018049">
    <property type="protein sequence ID" value="KAA8519282.1"/>
    <property type="molecule type" value="Genomic_DNA"/>
</dbReference>
<gene>
    <name evidence="1" type="ORF">F0562_013538</name>
</gene>
<dbReference type="AlphaFoldDB" id="A0A5J4ZP68"/>
<reference evidence="1 2" key="1">
    <citation type="submission" date="2019-09" db="EMBL/GenBank/DDBJ databases">
        <title>A chromosome-level genome assembly of the Chinese tupelo Nyssa sinensis.</title>
        <authorList>
            <person name="Yang X."/>
            <person name="Kang M."/>
            <person name="Yang Y."/>
            <person name="Xiong H."/>
            <person name="Wang M."/>
            <person name="Zhang Z."/>
            <person name="Wang Z."/>
            <person name="Wu H."/>
            <person name="Ma T."/>
            <person name="Liu J."/>
            <person name="Xi Z."/>
        </authorList>
    </citation>
    <scope>NUCLEOTIDE SEQUENCE [LARGE SCALE GENOMIC DNA]</scope>
    <source>
        <strain evidence="1">J267</strain>
        <tissue evidence="1">Leaf</tissue>
    </source>
</reference>
<keyword evidence="2" id="KW-1185">Reference proteome</keyword>
<evidence type="ECO:0000313" key="1">
    <source>
        <dbReference type="EMBL" id="KAA8519282.1"/>
    </source>
</evidence>
<protein>
    <submittedName>
        <fullName evidence="1">Uncharacterized protein</fullName>
    </submittedName>
</protein>
<name>A0A5J4ZP68_9ASTE</name>
<organism evidence="1 2">
    <name type="scientific">Nyssa sinensis</name>
    <dbReference type="NCBI Taxonomy" id="561372"/>
    <lineage>
        <taxon>Eukaryota</taxon>
        <taxon>Viridiplantae</taxon>
        <taxon>Streptophyta</taxon>
        <taxon>Embryophyta</taxon>
        <taxon>Tracheophyta</taxon>
        <taxon>Spermatophyta</taxon>
        <taxon>Magnoliopsida</taxon>
        <taxon>eudicotyledons</taxon>
        <taxon>Gunneridae</taxon>
        <taxon>Pentapetalae</taxon>
        <taxon>asterids</taxon>
        <taxon>Cornales</taxon>
        <taxon>Nyssaceae</taxon>
        <taxon>Nyssa</taxon>
    </lineage>
</organism>
<accession>A0A5J4ZP68</accession>
<proteinExistence type="predicted"/>
<sequence length="263" mass="29324">MAVEGGTIGTSGAHSRQMCGSGMCKPSSRCHITTEFSNFERVKRGGWTHGGFNSRPAWGRKNHGPGLEASHYLGMGPTQILKNSMPKLKRAVVQDEPFWTRGALVCSGGEIDLVESRNPEEAEGVECSREVSNMGSDIESYQFDKESLKSMEDEYCGSDLQSERDMVLNPVLMMPSQWLLEQEGVLACQPLAVMDPEEGWGELQMVAHVAKSGVELQGFSQEDMQLEASNWVIRKVQWVSKDLGPSCDEYEHRLMEIFRDIEN</sequence>
<dbReference type="Proteomes" id="UP000325577">
    <property type="component" value="Linkage Group LG6"/>
</dbReference>